<evidence type="ECO:0000256" key="3">
    <source>
        <dbReference type="RuleBase" id="RU365026"/>
    </source>
</evidence>
<evidence type="ECO:0000259" key="5">
    <source>
        <dbReference type="Pfam" id="PF03081"/>
    </source>
</evidence>
<gene>
    <name evidence="6" type="ORF">Fmac_031298</name>
</gene>
<dbReference type="InterPro" id="IPR004140">
    <property type="entry name" value="Exo70"/>
</dbReference>
<feature type="transmembrane region" description="Helical" evidence="4">
    <location>
        <begin position="71"/>
        <end position="89"/>
    </location>
</feature>
<feature type="transmembrane region" description="Helical" evidence="4">
    <location>
        <begin position="43"/>
        <end position="59"/>
    </location>
</feature>
<dbReference type="Proteomes" id="UP001603857">
    <property type="component" value="Unassembled WGS sequence"/>
</dbReference>
<keyword evidence="4" id="KW-1133">Transmembrane helix</keyword>
<keyword evidence="3" id="KW-0268">Exocytosis</keyword>
<dbReference type="InterPro" id="IPR046364">
    <property type="entry name" value="Exo70_C"/>
</dbReference>
<feature type="transmembrane region" description="Helical" evidence="4">
    <location>
        <begin position="12"/>
        <end position="31"/>
    </location>
</feature>
<dbReference type="Gene3D" id="1.20.1280.170">
    <property type="entry name" value="Exocyst complex component Exo70"/>
    <property type="match status" value="1"/>
</dbReference>
<dbReference type="GO" id="GO:0006887">
    <property type="term" value="P:exocytosis"/>
    <property type="evidence" value="ECO:0007669"/>
    <property type="project" value="UniProtKB-KW"/>
</dbReference>
<dbReference type="PANTHER" id="PTHR12542">
    <property type="entry name" value="EXOCYST COMPLEX PROTEIN EXO70"/>
    <property type="match status" value="1"/>
</dbReference>
<evidence type="ECO:0000313" key="6">
    <source>
        <dbReference type="EMBL" id="KAL2317422.1"/>
    </source>
</evidence>
<comment type="function">
    <text evidence="3">Component of the exocyst complex.</text>
</comment>
<evidence type="ECO:0000256" key="1">
    <source>
        <dbReference type="ARBA" id="ARBA00006756"/>
    </source>
</evidence>
<dbReference type="AlphaFoldDB" id="A0ABD1L1Q2"/>
<keyword evidence="4" id="KW-0472">Membrane</keyword>
<name>A0ABD1L1Q2_9FABA</name>
<proteinExistence type="inferred from homology"/>
<dbReference type="Pfam" id="PF03081">
    <property type="entry name" value="Exo70_C"/>
    <property type="match status" value="1"/>
</dbReference>
<keyword evidence="3" id="KW-0653">Protein transport</keyword>
<dbReference type="SUPFAM" id="SSF74788">
    <property type="entry name" value="Cullin repeat-like"/>
    <property type="match status" value="1"/>
</dbReference>
<evidence type="ECO:0000256" key="4">
    <source>
        <dbReference type="SAM" id="Phobius"/>
    </source>
</evidence>
<dbReference type="PANTHER" id="PTHR12542:SF180">
    <property type="entry name" value="EXOCYST SUBUNIT EXO70 FAMILY PROTEIN"/>
    <property type="match status" value="1"/>
</dbReference>
<keyword evidence="2 3" id="KW-0813">Transport</keyword>
<protein>
    <recommendedName>
        <fullName evidence="3">Exocyst subunit Exo70 family protein</fullName>
    </recommendedName>
</protein>
<keyword evidence="7" id="KW-1185">Reference proteome</keyword>
<comment type="caution">
    <text evidence="6">The sequence shown here is derived from an EMBL/GenBank/DDBJ whole genome shotgun (WGS) entry which is preliminary data.</text>
</comment>
<evidence type="ECO:0000313" key="7">
    <source>
        <dbReference type="Proteomes" id="UP001603857"/>
    </source>
</evidence>
<evidence type="ECO:0000256" key="2">
    <source>
        <dbReference type="ARBA" id="ARBA00022448"/>
    </source>
</evidence>
<accession>A0ABD1L1Q2</accession>
<reference evidence="6 7" key="1">
    <citation type="submission" date="2024-08" db="EMBL/GenBank/DDBJ databases">
        <title>Insights into the chromosomal genome structure of Flemingia macrophylla.</title>
        <authorList>
            <person name="Ding Y."/>
            <person name="Zhao Y."/>
            <person name="Bi W."/>
            <person name="Wu M."/>
            <person name="Zhao G."/>
            <person name="Gong Y."/>
            <person name="Li W."/>
            <person name="Zhang P."/>
        </authorList>
    </citation>
    <scope>NUCLEOTIDE SEQUENCE [LARGE SCALE GENOMIC DNA]</scope>
    <source>
        <strain evidence="6">DYQJB</strain>
        <tissue evidence="6">Leaf</tissue>
    </source>
</reference>
<keyword evidence="4" id="KW-0812">Transmembrane</keyword>
<dbReference type="EMBL" id="JBGMDY010000011">
    <property type="protein sequence ID" value="KAL2317422.1"/>
    <property type="molecule type" value="Genomic_DNA"/>
</dbReference>
<sequence length="744" mass="84161">MSWLQQPKVSRFVCFVFSIIGVFVFALSSTFNDLFGKWRWWKILLYVVFGSTIPLAVLFTKAWPPSASLSLEARVGFLFLMVTSVYSFYFDKLVKVKPDAYSLVSLAAFAIMSVGLSRVIHFGFGVDLLFYFCGLLTVQLMKIKFWLFIVGASFSCPLIKLCFSPLINNRDIELHVVEEDVESGSLLSARSSVSQTITTTSNAISQDDVSLENEDLALLVIQVDSDSQNNYLGRKWALLQEQLLSSFDGLISIESSFKRDEKIARAVRFESSQEDKCDDDSIRLQLMDCTKELEKENETLIPMVCSHVEKYLKAVVDSEQSPVFPDVNLLKDALPSGTIPRLQTTVEQMLAAGLGMECCHVYSNWRREFIEQCLTALGLQIQALHIENWIKTCKAAANILFPIEWIVCHDVFSGFSQAADVSFTMVCSKLTINLLSFIDIIVTSGSYLSNHLFSSSVPKMSESLHQLTQMFKSFRFPDFKVVPVLAAAADSVLKRLDISIELENLIYRNTTEATVSGGGLHPITQQVMKYIHDLSVTMNSSIWQAINEYDLVVSNRGEKSLFSVKKARMIELLVSNLEAMSRDYNSAALGYVFMMNNLRYIGRQAATLGTILDDDWFQKNTEKVDQNLELYLNSSWNKILDFLKLESNDSLPQVPDTVAESMKNKLNLFNLHFEEICSVQSTWIVSDKKLRERIITSIENALVSAYGIFIGRFQSVFGNDAFEYIEHGIRDITYCLSFLFLVDE</sequence>
<dbReference type="GO" id="GO:0015031">
    <property type="term" value="P:protein transport"/>
    <property type="evidence" value="ECO:0007669"/>
    <property type="project" value="UniProtKB-KW"/>
</dbReference>
<feature type="transmembrane region" description="Helical" evidence="4">
    <location>
        <begin position="101"/>
        <end position="133"/>
    </location>
</feature>
<dbReference type="InterPro" id="IPR016159">
    <property type="entry name" value="Cullin_repeat-like_dom_sf"/>
</dbReference>
<organism evidence="6 7">
    <name type="scientific">Flemingia macrophylla</name>
    <dbReference type="NCBI Taxonomy" id="520843"/>
    <lineage>
        <taxon>Eukaryota</taxon>
        <taxon>Viridiplantae</taxon>
        <taxon>Streptophyta</taxon>
        <taxon>Embryophyta</taxon>
        <taxon>Tracheophyta</taxon>
        <taxon>Spermatophyta</taxon>
        <taxon>Magnoliopsida</taxon>
        <taxon>eudicotyledons</taxon>
        <taxon>Gunneridae</taxon>
        <taxon>Pentapetalae</taxon>
        <taxon>rosids</taxon>
        <taxon>fabids</taxon>
        <taxon>Fabales</taxon>
        <taxon>Fabaceae</taxon>
        <taxon>Papilionoideae</taxon>
        <taxon>50 kb inversion clade</taxon>
        <taxon>NPAAA clade</taxon>
        <taxon>indigoferoid/millettioid clade</taxon>
        <taxon>Phaseoleae</taxon>
        <taxon>Flemingia</taxon>
    </lineage>
</organism>
<feature type="domain" description="Exocyst complex subunit Exo70 C-terminal" evidence="5">
    <location>
        <begin position="388"/>
        <end position="736"/>
    </location>
</feature>
<comment type="similarity">
    <text evidence="1 3">Belongs to the EXO70 family.</text>
</comment>